<sequence length="753" mass="83157">MPLPGDGVLSLQGLSRPGDALHSKPKQAMIVRMSAETLEALEAFPNHPPMDFEFGEGIYIGDTFFPMRPLKESSPHEIYLRASSAAKRMAPLKLYANVTGKFTVERELGEKVQDKVRDRTMAARNKHQERKAILLDAPPTLPGNVKKRKAPPTTFLNTKKPHIEQPRTTSKASAALPSQVISPVPSTSTTKKLNPEIRRRVIRCLAIAQRHPEEVVEMLQGEHGSTRNELLQLLEEVAEPAPKNAADKTRGLWGLKLQTWLDVRPYGWPDLTEAERTAVSRKVRSALNGLKIPESDPAWDLARYRSTATTNVTPSSAVTTKGSTGNSNSTAPPRAEIKRPAVSRELKEQKKAKLDASRTKGEIKMKDESAKAPKATTVKGKEAGQSAVPNPKTTQASQGSKTLPAQRRHPGSGFKVNKAPSLDSSNGSIDGASRKTASSSEARSSQRSPLPPPSLPPKPVLVPPPDRKPNTAATSKVVKKVKESPAPSVIDESDKERDKDRLKSRDRDRDRQRDRDTFPMVAKRKALPRDDDDGEFSAQGSAQKKRRIVEAPVMPPPVTKEPKARDLSLPKKPVQDLSPAPRPAKIKKESSPPPPPPRQSSLSQEKSSSASQRPHPGRNKTHISKSRRRSPIYTSSEDEGEIPQHDNAPSATQTRTNHHVEPSQQYSRASYPITTKHNTLRTQYSSCYSNFMDTFVQIVAQKRKIEAVLNGDSESELDLMDPDELKKLSAEHKRREEELENIWQSHASKNGSA</sequence>
<dbReference type="EMBL" id="GL945479">
    <property type="protein sequence ID" value="EGN99749.1"/>
    <property type="molecule type" value="Genomic_DNA"/>
</dbReference>
<feature type="compositionally biased region" description="Polar residues" evidence="1">
    <location>
        <begin position="179"/>
        <end position="191"/>
    </location>
</feature>
<dbReference type="Proteomes" id="UP000008063">
    <property type="component" value="Unassembled WGS sequence"/>
</dbReference>
<feature type="compositionally biased region" description="Basic and acidic residues" evidence="1">
    <location>
        <begin position="560"/>
        <end position="569"/>
    </location>
</feature>
<feature type="compositionally biased region" description="Basic and acidic residues" evidence="1">
    <location>
        <begin position="335"/>
        <end position="371"/>
    </location>
</feature>
<evidence type="ECO:0000313" key="3">
    <source>
        <dbReference type="Proteomes" id="UP000008063"/>
    </source>
</evidence>
<proteinExistence type="predicted"/>
<feature type="region of interest" description="Disordered" evidence="1">
    <location>
        <begin position="1"/>
        <end position="23"/>
    </location>
</feature>
<feature type="compositionally biased region" description="Basic and acidic residues" evidence="1">
    <location>
        <begin position="492"/>
        <end position="517"/>
    </location>
</feature>
<dbReference type="InterPro" id="IPR042065">
    <property type="entry name" value="E3_ELL-like"/>
</dbReference>
<organism evidence="3">
    <name type="scientific">Serpula lacrymans var. lacrymans (strain S7.3)</name>
    <name type="common">Dry rot fungus</name>
    <dbReference type="NCBI Taxonomy" id="936435"/>
    <lineage>
        <taxon>Eukaryota</taxon>
        <taxon>Fungi</taxon>
        <taxon>Dikarya</taxon>
        <taxon>Basidiomycota</taxon>
        <taxon>Agaricomycotina</taxon>
        <taxon>Agaricomycetes</taxon>
        <taxon>Agaricomycetidae</taxon>
        <taxon>Boletales</taxon>
        <taxon>Coniophorineae</taxon>
        <taxon>Serpulaceae</taxon>
        <taxon>Serpula</taxon>
    </lineage>
</organism>
<dbReference type="SUPFAM" id="SSF46785">
    <property type="entry name" value="Winged helix' DNA-binding domain"/>
    <property type="match status" value="1"/>
</dbReference>
<evidence type="ECO:0000256" key="1">
    <source>
        <dbReference type="SAM" id="MobiDB-lite"/>
    </source>
</evidence>
<evidence type="ECO:0000313" key="2">
    <source>
        <dbReference type="EMBL" id="EGN99749.1"/>
    </source>
</evidence>
<keyword evidence="3" id="KW-1185">Reference proteome</keyword>
<feature type="region of interest" description="Disordered" evidence="1">
    <location>
        <begin position="308"/>
        <end position="672"/>
    </location>
</feature>
<dbReference type="OrthoDB" id="2587563at2759"/>
<feature type="compositionally biased region" description="Low complexity" evidence="1">
    <location>
        <begin position="599"/>
        <end position="612"/>
    </location>
</feature>
<feature type="compositionally biased region" description="Low complexity" evidence="1">
    <location>
        <begin position="319"/>
        <end position="330"/>
    </location>
</feature>
<dbReference type="HOGENOM" id="CLU_012434_0_0_1"/>
<protein>
    <recommendedName>
        <fullName evidence="4">RNA polymerase II elongation factor ELL N-terminal domain-containing protein</fullName>
    </recommendedName>
</protein>
<feature type="compositionally biased region" description="Polar residues" evidence="1">
    <location>
        <begin position="662"/>
        <end position="672"/>
    </location>
</feature>
<name>F8PV57_SERL3</name>
<evidence type="ECO:0008006" key="4">
    <source>
        <dbReference type="Google" id="ProtNLM"/>
    </source>
</evidence>
<feature type="compositionally biased region" description="Pro residues" evidence="1">
    <location>
        <begin position="449"/>
        <end position="464"/>
    </location>
</feature>
<accession>F8PV57</accession>
<dbReference type="OMA" id="KYGVENR"/>
<gene>
    <name evidence="2" type="ORF">SERLA73DRAFT_179932</name>
</gene>
<feature type="compositionally biased region" description="Basic residues" evidence="1">
    <location>
        <begin position="615"/>
        <end position="630"/>
    </location>
</feature>
<feature type="region of interest" description="Disordered" evidence="1">
    <location>
        <begin position="137"/>
        <end position="191"/>
    </location>
</feature>
<dbReference type="InterPro" id="IPR036390">
    <property type="entry name" value="WH_DNA-bd_sf"/>
</dbReference>
<dbReference type="InParanoid" id="F8PV57"/>
<feature type="compositionally biased region" description="Polar residues" evidence="1">
    <location>
        <begin position="308"/>
        <end position="318"/>
    </location>
</feature>
<dbReference type="Gene3D" id="1.10.10.2670">
    <property type="entry name" value="E3 ubiquitin-protein ligase"/>
    <property type="match status" value="1"/>
</dbReference>
<feature type="compositionally biased region" description="Polar residues" evidence="1">
    <location>
        <begin position="387"/>
        <end position="403"/>
    </location>
</feature>
<feature type="compositionally biased region" description="Low complexity" evidence="1">
    <location>
        <begin position="434"/>
        <end position="448"/>
    </location>
</feature>
<reference evidence="3" key="1">
    <citation type="journal article" date="2011" name="Science">
        <title>The plant cell wall-decomposing machinery underlies the functional diversity of forest fungi.</title>
        <authorList>
            <person name="Eastwood D.C."/>
            <person name="Floudas D."/>
            <person name="Binder M."/>
            <person name="Majcherczyk A."/>
            <person name="Schneider P."/>
            <person name="Aerts A."/>
            <person name="Asiegbu F.O."/>
            <person name="Baker S.E."/>
            <person name="Barry K."/>
            <person name="Bendiksby M."/>
            <person name="Blumentritt M."/>
            <person name="Coutinho P.M."/>
            <person name="Cullen D."/>
            <person name="de Vries R.P."/>
            <person name="Gathman A."/>
            <person name="Goodell B."/>
            <person name="Henrissat B."/>
            <person name="Ihrmark K."/>
            <person name="Kauserud H."/>
            <person name="Kohler A."/>
            <person name="LaButti K."/>
            <person name="Lapidus A."/>
            <person name="Lavin J.L."/>
            <person name="Lee Y.-H."/>
            <person name="Lindquist E."/>
            <person name="Lilly W."/>
            <person name="Lucas S."/>
            <person name="Morin E."/>
            <person name="Murat C."/>
            <person name="Oguiza J.A."/>
            <person name="Park J."/>
            <person name="Pisabarro A.G."/>
            <person name="Riley R."/>
            <person name="Rosling A."/>
            <person name="Salamov A."/>
            <person name="Schmidt O."/>
            <person name="Schmutz J."/>
            <person name="Skrede I."/>
            <person name="Stenlid J."/>
            <person name="Wiebenga A."/>
            <person name="Xie X."/>
            <person name="Kuees U."/>
            <person name="Hibbett D.S."/>
            <person name="Hoffmeister D."/>
            <person name="Hoegberg N."/>
            <person name="Martin F."/>
            <person name="Grigoriev I.V."/>
            <person name="Watkinson S.C."/>
        </authorList>
    </citation>
    <scope>NUCLEOTIDE SEQUENCE [LARGE SCALE GENOMIC DNA]</scope>
    <source>
        <strain evidence="3">strain S7.3</strain>
    </source>
</reference>
<dbReference type="STRING" id="936435.F8PV57"/>
<dbReference type="AlphaFoldDB" id="F8PV57"/>